<reference evidence="9 10" key="1">
    <citation type="submission" date="2024-09" db="EMBL/GenBank/DDBJ databases">
        <title>Aeromonas strains Genome sequencing and assembly.</title>
        <authorList>
            <person name="Hu X."/>
            <person name="Tang B."/>
        </authorList>
    </citation>
    <scope>NUCLEOTIDE SEQUENCE [LARGE SCALE GENOMIC DNA]</scope>
    <source>
        <strain evidence="9 10">NB23SCDHY001</strain>
    </source>
</reference>
<keyword evidence="9" id="KW-0328">Glycosyltransferase</keyword>
<accession>A0ABW9GQ03</accession>
<dbReference type="PANTHER" id="PTHR10859">
    <property type="entry name" value="GLYCOSYL TRANSFERASE"/>
    <property type="match status" value="1"/>
</dbReference>
<name>A0ABW9GQ03_9GAMM</name>
<dbReference type="Pfam" id="PF00535">
    <property type="entry name" value="Glycos_transf_2"/>
    <property type="match status" value="1"/>
</dbReference>
<dbReference type="EC" id="2.4.-.-" evidence="9"/>
<evidence type="ECO:0000313" key="10">
    <source>
        <dbReference type="Proteomes" id="UP001630969"/>
    </source>
</evidence>
<comment type="subcellular location">
    <subcellularLocation>
        <location evidence="1">Cell inner membrane</location>
    </subcellularLocation>
</comment>
<comment type="caution">
    <text evidence="9">The sequence shown here is derived from an EMBL/GenBank/DDBJ whole genome shotgun (WGS) entry which is preliminary data.</text>
</comment>
<keyword evidence="5" id="KW-0472">Membrane</keyword>
<dbReference type="Pfam" id="PF03279">
    <property type="entry name" value="Lip_A_acyltrans"/>
    <property type="match status" value="1"/>
</dbReference>
<dbReference type="InterPro" id="IPR004960">
    <property type="entry name" value="LipA_acyltrans"/>
</dbReference>
<feature type="domain" description="Glycosyltransferase 2-like" evidence="8">
    <location>
        <begin position="4"/>
        <end position="141"/>
    </location>
</feature>
<dbReference type="Proteomes" id="UP001630969">
    <property type="component" value="Unassembled WGS sequence"/>
</dbReference>
<protein>
    <submittedName>
        <fullName evidence="9">Glycosyltransferase</fullName>
        <ecNumber evidence="9">2.4.-.-</ecNumber>
    </submittedName>
</protein>
<keyword evidence="10" id="KW-1185">Reference proteome</keyword>
<organism evidence="9 10">
    <name type="scientific">Aeromonas bivalvium</name>
    <dbReference type="NCBI Taxonomy" id="440079"/>
    <lineage>
        <taxon>Bacteria</taxon>
        <taxon>Pseudomonadati</taxon>
        <taxon>Pseudomonadota</taxon>
        <taxon>Gammaproteobacteria</taxon>
        <taxon>Aeromonadales</taxon>
        <taxon>Aeromonadaceae</taxon>
        <taxon>Aeromonas</taxon>
    </lineage>
</organism>
<dbReference type="CDD" id="cd07984">
    <property type="entry name" value="LPLAT_LABLAT-like"/>
    <property type="match status" value="1"/>
</dbReference>
<keyword evidence="4 9" id="KW-0808">Transferase</keyword>
<sequence length="593" mass="66692">MTPCIIIPCYNHARPLAGVLASLKPMGLPCLLVDDGSEPVAAAALDALAGEHGDWLTLLRHPENRGKGAAVMSGLMAARAAGFSHALQLDADGQHDLGDVPRLLEEAKAHPEALVSGRPRYDDSVPRGRLYGRYVTHVWVWIETLSFAIEDSMCGFRVYPVAASCALLGEVRLGRRMDFDTEVMVRLHWRGVPMRFVPTRVTYPADGSSHFRLWQDNLAISWMHTRLVCRLLWDLVGKGLGWPARLWRQGRALGSCRHGSRTPEQEGGSLPGRPRETWFQWGQRHWSRTPERGSLLGLQIMLASYRLLGRRGFGALLYPVIGYFWLTGRRQRAASEQYLARLEAFAATEGVRLPEEPRSSFRHFLRFGEAALDKLAGWRGDIAPERVELVGREHHEAAIRNGQGLLLLGSHLGDLELCRALGTRLGQVRINALVFTRHAARFNALLQQINPGSGLNLIQVQEMGADTAILLKEKIEAGEWVVIVGDRTSVTREKRVVWADFLGAPAPFPLGPFALASVLACPVYLMFGLKEQGHFRVHFEPFAERLWLPRAEREAALRHWVQAYADRLQHHCLQAPLDWFNFFDFWQLTHDEQ</sequence>
<evidence type="ECO:0000256" key="4">
    <source>
        <dbReference type="ARBA" id="ARBA00022679"/>
    </source>
</evidence>
<keyword evidence="2" id="KW-1003">Cell membrane</keyword>
<dbReference type="Gene3D" id="3.90.550.10">
    <property type="entry name" value="Spore Coat Polysaccharide Biosynthesis Protein SpsA, Chain A"/>
    <property type="match status" value="1"/>
</dbReference>
<keyword evidence="6" id="KW-0012">Acyltransferase</keyword>
<gene>
    <name evidence="9" type="ORF">ACEUDJ_06750</name>
</gene>
<dbReference type="InterPro" id="IPR029044">
    <property type="entry name" value="Nucleotide-diphossugar_trans"/>
</dbReference>
<evidence type="ECO:0000256" key="3">
    <source>
        <dbReference type="ARBA" id="ARBA00022519"/>
    </source>
</evidence>
<dbReference type="RefSeq" id="WP_408789080.1">
    <property type="nucleotide sequence ID" value="NZ_JBGXBU010000001.1"/>
</dbReference>
<keyword evidence="3" id="KW-0997">Cell inner membrane</keyword>
<dbReference type="GeneID" id="97219783"/>
<dbReference type="GO" id="GO:0016757">
    <property type="term" value="F:glycosyltransferase activity"/>
    <property type="evidence" value="ECO:0007669"/>
    <property type="project" value="UniProtKB-KW"/>
</dbReference>
<dbReference type="PANTHER" id="PTHR10859:SF91">
    <property type="entry name" value="DOLICHYL-PHOSPHATE BETA-GLUCOSYLTRANSFERASE"/>
    <property type="match status" value="1"/>
</dbReference>
<evidence type="ECO:0000256" key="5">
    <source>
        <dbReference type="ARBA" id="ARBA00023136"/>
    </source>
</evidence>
<evidence type="ECO:0000256" key="7">
    <source>
        <dbReference type="SAM" id="MobiDB-lite"/>
    </source>
</evidence>
<dbReference type="CDD" id="cd04179">
    <property type="entry name" value="DPM_DPG-synthase_like"/>
    <property type="match status" value="1"/>
</dbReference>
<feature type="region of interest" description="Disordered" evidence="7">
    <location>
        <begin position="255"/>
        <end position="274"/>
    </location>
</feature>
<dbReference type="SUPFAM" id="SSF53448">
    <property type="entry name" value="Nucleotide-diphospho-sugar transferases"/>
    <property type="match status" value="1"/>
</dbReference>
<evidence type="ECO:0000313" key="9">
    <source>
        <dbReference type="EMBL" id="MFM4892574.1"/>
    </source>
</evidence>
<dbReference type="EMBL" id="JBGXBU010000001">
    <property type="protein sequence ID" value="MFM4892574.1"/>
    <property type="molecule type" value="Genomic_DNA"/>
</dbReference>
<evidence type="ECO:0000256" key="6">
    <source>
        <dbReference type="ARBA" id="ARBA00023315"/>
    </source>
</evidence>
<evidence type="ECO:0000256" key="2">
    <source>
        <dbReference type="ARBA" id="ARBA00022475"/>
    </source>
</evidence>
<evidence type="ECO:0000259" key="8">
    <source>
        <dbReference type="Pfam" id="PF00535"/>
    </source>
</evidence>
<evidence type="ECO:0000256" key="1">
    <source>
        <dbReference type="ARBA" id="ARBA00004533"/>
    </source>
</evidence>
<dbReference type="InterPro" id="IPR001173">
    <property type="entry name" value="Glyco_trans_2-like"/>
</dbReference>
<proteinExistence type="predicted"/>